<dbReference type="RefSeq" id="WP_273553675.1">
    <property type="nucleotide sequence ID" value="NZ_JAQRFI010000004.1"/>
</dbReference>
<evidence type="ECO:0000256" key="3">
    <source>
        <dbReference type="ARBA" id="ARBA00022833"/>
    </source>
</evidence>
<evidence type="ECO:0000256" key="2">
    <source>
        <dbReference type="ARBA" id="ARBA00022723"/>
    </source>
</evidence>
<comment type="caution">
    <text evidence="5">The sequence shown here is derived from an EMBL/GenBank/DDBJ whole genome shotgun (WGS) entry which is preliminary data.</text>
</comment>
<dbReference type="SUPFAM" id="SSF55186">
    <property type="entry name" value="ThrRS/AlaRS common domain"/>
    <property type="match status" value="1"/>
</dbReference>
<dbReference type="PANTHER" id="PTHR43462:SF2">
    <property type="entry name" value="THREONYL AND ALANYL TRNA SYNTHETASE SECOND ADDITIONAL DOMAIN-CONTAINING PROTEIN"/>
    <property type="match status" value="1"/>
</dbReference>
<dbReference type="Proteomes" id="UP001217178">
    <property type="component" value="Unassembled WGS sequence"/>
</dbReference>
<keyword evidence="6" id="KW-1185">Reference proteome</keyword>
<evidence type="ECO:0000256" key="1">
    <source>
        <dbReference type="ARBA" id="ARBA00001947"/>
    </source>
</evidence>
<keyword evidence="2" id="KW-0479">Metal-binding</keyword>
<evidence type="ECO:0000313" key="6">
    <source>
        <dbReference type="Proteomes" id="UP001217178"/>
    </source>
</evidence>
<evidence type="ECO:0000313" key="5">
    <source>
        <dbReference type="EMBL" id="MDC9588302.1"/>
    </source>
</evidence>
<dbReference type="InterPro" id="IPR018164">
    <property type="entry name" value="Ala-tRNA-synth_IIc_N"/>
</dbReference>
<dbReference type="SUPFAM" id="SSF50447">
    <property type="entry name" value="Translation proteins"/>
    <property type="match status" value="1"/>
</dbReference>
<organism evidence="5 6">
    <name type="scientific">Xenorhabdus yunnanensis</name>
    <dbReference type="NCBI Taxonomy" id="3025878"/>
    <lineage>
        <taxon>Bacteria</taxon>
        <taxon>Pseudomonadati</taxon>
        <taxon>Pseudomonadota</taxon>
        <taxon>Gammaproteobacteria</taxon>
        <taxon>Enterobacterales</taxon>
        <taxon>Morganellaceae</taxon>
        <taxon>Xenorhabdus</taxon>
    </lineage>
</organism>
<protein>
    <submittedName>
        <fullName evidence="5">Alanyl-tRNA editing protein</fullName>
    </submittedName>
</protein>
<dbReference type="SMART" id="SM00863">
    <property type="entry name" value="tRNA_SAD"/>
    <property type="match status" value="1"/>
</dbReference>
<dbReference type="Pfam" id="PF07973">
    <property type="entry name" value="tRNA_SAD"/>
    <property type="match status" value="1"/>
</dbReference>
<comment type="cofactor">
    <cofactor evidence="1">
        <name>Zn(2+)</name>
        <dbReference type="ChEBI" id="CHEBI:29105"/>
    </cofactor>
</comment>
<accession>A0ABT5LB61</accession>
<name>A0ABT5LB61_9GAMM</name>
<feature type="domain" description="Threonyl/alanyl tRNA synthetase SAD" evidence="4">
    <location>
        <begin position="177"/>
        <end position="218"/>
    </location>
</feature>
<dbReference type="InterPro" id="IPR012947">
    <property type="entry name" value="tRNA_SAD"/>
</dbReference>
<dbReference type="EMBL" id="JAQRFI010000004">
    <property type="protein sequence ID" value="MDC9588302.1"/>
    <property type="molecule type" value="Genomic_DNA"/>
</dbReference>
<gene>
    <name evidence="5" type="ORF">PSI23_02965</name>
</gene>
<dbReference type="InterPro" id="IPR009000">
    <property type="entry name" value="Transl_B-barrel_sf"/>
</dbReference>
<dbReference type="Gene3D" id="2.40.30.130">
    <property type="match status" value="1"/>
</dbReference>
<reference evidence="5 6" key="1">
    <citation type="submission" date="2023-02" db="EMBL/GenBank/DDBJ databases">
        <title>Entomopathogenic bacteria.</title>
        <authorList>
            <person name="Machado R.A."/>
        </authorList>
    </citation>
    <scope>NUCLEOTIDE SEQUENCE [LARGE SCALE GENOMIC DNA]</scope>
    <source>
        <strain evidence="5 6">XENO-10</strain>
    </source>
</reference>
<dbReference type="Pfam" id="PF01411">
    <property type="entry name" value="tRNA-synt_2c"/>
    <property type="match status" value="1"/>
</dbReference>
<proteinExistence type="predicted"/>
<keyword evidence="3" id="KW-0862">Zinc</keyword>
<dbReference type="InterPro" id="IPR018163">
    <property type="entry name" value="Thr/Ala-tRNA-synth_IIc_edit"/>
</dbReference>
<dbReference type="InterPro" id="IPR051335">
    <property type="entry name" value="Alanyl-tRNA_Editing_Enzymes"/>
</dbReference>
<dbReference type="Gene3D" id="3.30.980.10">
    <property type="entry name" value="Threonyl-trna Synthetase, Chain A, domain 2"/>
    <property type="match status" value="1"/>
</dbReference>
<dbReference type="PANTHER" id="PTHR43462">
    <property type="entry name" value="ALANYL-TRNA EDITING PROTEIN"/>
    <property type="match status" value="1"/>
</dbReference>
<evidence type="ECO:0000259" key="4">
    <source>
        <dbReference type="SMART" id="SM00863"/>
    </source>
</evidence>
<sequence>MMLQTKRLFDDAPYDCTFNANVIEVGEDYIVLDKTLFYPLSGNQNYDTGEINGIAVTAVSVEEEQNESNKLSFTSPIKHYVDTSGFEVGQQVIASINEENRLRTMRLHSASHVVEYFMRQMSRFLSVEGSFVNMEKDRTDYKMSESVTAELLASLEEQVNNFISQENEITFTAEDGLRYWQCRNIKMLCCGTHVSNTKEIGKVKLSRKNKGKGINRIEITLMD</sequence>